<feature type="disulfide bond" evidence="12">
    <location>
        <begin position="1830"/>
        <end position="1847"/>
    </location>
</feature>
<feature type="domain" description="SEA" evidence="15">
    <location>
        <begin position="2013"/>
        <end position="2121"/>
    </location>
</feature>
<comment type="caution">
    <text evidence="12">Lacks conserved residue(s) required for the propagation of feature annotation.</text>
</comment>
<dbReference type="Pfam" id="PF01390">
    <property type="entry name" value="SEA"/>
    <property type="match status" value="2"/>
</dbReference>
<evidence type="ECO:0000256" key="6">
    <source>
        <dbReference type="ARBA" id="ARBA00022737"/>
    </source>
</evidence>
<protein>
    <submittedName>
        <fullName evidence="19">Mucin-4</fullName>
    </submittedName>
</protein>
<dbReference type="InterPro" id="IPR000152">
    <property type="entry name" value="EGF-type_Asp/Asn_hydroxyl_site"/>
</dbReference>
<dbReference type="SMART" id="SM00179">
    <property type="entry name" value="EGF_CA"/>
    <property type="match status" value="15"/>
</dbReference>
<keyword evidence="6" id="KW-0677">Repeat</keyword>
<feature type="compositionally biased region" description="Polar residues" evidence="13">
    <location>
        <begin position="2668"/>
        <end position="2683"/>
    </location>
</feature>
<dbReference type="SUPFAM" id="SSF57184">
    <property type="entry name" value="Growth factor receptor domain"/>
    <property type="match status" value="7"/>
</dbReference>
<keyword evidence="5" id="KW-0732">Signal</keyword>
<dbReference type="PROSITE" id="PS01186">
    <property type="entry name" value="EGF_2"/>
    <property type="match status" value="12"/>
</dbReference>
<dbReference type="Gene3D" id="2.10.25.10">
    <property type="entry name" value="Laminin"/>
    <property type="match status" value="19"/>
</dbReference>
<evidence type="ECO:0000256" key="11">
    <source>
        <dbReference type="ARBA" id="ARBA00023180"/>
    </source>
</evidence>
<feature type="domain" description="EGF-like" evidence="16">
    <location>
        <begin position="1358"/>
        <end position="1399"/>
    </location>
</feature>
<evidence type="ECO:0000256" key="12">
    <source>
        <dbReference type="PROSITE-ProRule" id="PRU00076"/>
    </source>
</evidence>
<dbReference type="InterPro" id="IPR018097">
    <property type="entry name" value="EGF_Ca-bd_CS"/>
</dbReference>
<dbReference type="PROSITE" id="PS51233">
    <property type="entry name" value="VWFD"/>
    <property type="match status" value="1"/>
</dbReference>
<dbReference type="InterPro" id="IPR001881">
    <property type="entry name" value="EGF-like_Ca-bd_dom"/>
</dbReference>
<dbReference type="PROSITE" id="PS50024">
    <property type="entry name" value="SEA"/>
    <property type="match status" value="2"/>
</dbReference>
<evidence type="ECO:0000313" key="19">
    <source>
        <dbReference type="EMBL" id="KAK0050588.1"/>
    </source>
</evidence>
<dbReference type="InterPro" id="IPR000082">
    <property type="entry name" value="SEA_dom"/>
</dbReference>
<evidence type="ECO:0000256" key="1">
    <source>
        <dbReference type="ARBA" id="ARBA00004479"/>
    </source>
</evidence>
<dbReference type="GO" id="GO:0005509">
    <property type="term" value="F:calcium ion binding"/>
    <property type="evidence" value="ECO:0007669"/>
    <property type="project" value="InterPro"/>
</dbReference>
<feature type="domain" description="EGF-like" evidence="16">
    <location>
        <begin position="1567"/>
        <end position="1611"/>
    </location>
</feature>
<dbReference type="EMBL" id="JASAOG010000112">
    <property type="protein sequence ID" value="KAK0050588.1"/>
    <property type="molecule type" value="Genomic_DNA"/>
</dbReference>
<proteinExistence type="predicted"/>
<dbReference type="Pfam" id="PF06119">
    <property type="entry name" value="NIDO"/>
    <property type="match status" value="1"/>
</dbReference>
<dbReference type="PROSITE" id="PS00010">
    <property type="entry name" value="ASX_HYDROXYL"/>
    <property type="match status" value="11"/>
</dbReference>
<dbReference type="FunFam" id="2.10.25.10:FF:000009">
    <property type="entry name" value="Low-density lipoprotein receptor isoform 1"/>
    <property type="match status" value="1"/>
</dbReference>
<dbReference type="InterPro" id="IPR003886">
    <property type="entry name" value="NIDO_dom"/>
</dbReference>
<keyword evidence="20" id="KW-1185">Reference proteome</keyword>
<feature type="domain" description="EGF-like" evidence="16">
    <location>
        <begin position="1656"/>
        <end position="1695"/>
    </location>
</feature>
<reference evidence="19" key="2">
    <citation type="submission" date="2023-04" db="EMBL/GenBank/DDBJ databases">
        <authorList>
            <person name="Bu L."/>
            <person name="Lu L."/>
            <person name="Laidemitt M.R."/>
            <person name="Zhang S.M."/>
            <person name="Mutuku M."/>
            <person name="Mkoji G."/>
            <person name="Steinauer M."/>
            <person name="Loker E.S."/>
        </authorList>
    </citation>
    <scope>NUCLEOTIDE SEQUENCE</scope>
    <source>
        <strain evidence="19">KasaAsao</strain>
        <tissue evidence="19">Whole Snail</tissue>
    </source>
</reference>
<keyword evidence="11" id="KW-0325">Glycoprotein</keyword>
<dbReference type="Gene3D" id="2.10.25.140">
    <property type="match status" value="1"/>
</dbReference>
<dbReference type="SMART" id="SM00216">
    <property type="entry name" value="VWD"/>
    <property type="match status" value="1"/>
</dbReference>
<dbReference type="Proteomes" id="UP001233172">
    <property type="component" value="Unassembled WGS sequence"/>
</dbReference>
<dbReference type="FunFam" id="2.10.25.10:FF:000005">
    <property type="entry name" value="Fibrillin 2"/>
    <property type="match status" value="2"/>
</dbReference>
<dbReference type="SMART" id="SM00539">
    <property type="entry name" value="NIDO"/>
    <property type="match status" value="1"/>
</dbReference>
<evidence type="ECO:0000259" key="15">
    <source>
        <dbReference type="PROSITE" id="PS50024"/>
    </source>
</evidence>
<comment type="caution">
    <text evidence="19">The sequence shown here is derived from an EMBL/GenBank/DDBJ whole genome shotgun (WGS) entry which is preliminary data.</text>
</comment>
<gene>
    <name evidence="19" type="ORF">Bpfe_019925</name>
</gene>
<evidence type="ECO:0000256" key="8">
    <source>
        <dbReference type="ARBA" id="ARBA00023136"/>
    </source>
</evidence>
<feature type="domain" description="EGF-like" evidence="16">
    <location>
        <begin position="1102"/>
        <end position="1146"/>
    </location>
</feature>
<dbReference type="GO" id="GO:0005576">
    <property type="term" value="C:extracellular region"/>
    <property type="evidence" value="ECO:0007669"/>
    <property type="project" value="UniProtKB-SubCell"/>
</dbReference>
<dbReference type="PROSITE" id="PS01187">
    <property type="entry name" value="EGF_CA"/>
    <property type="match status" value="7"/>
</dbReference>
<dbReference type="InterPro" id="IPR049883">
    <property type="entry name" value="NOTCH1_EGF-like"/>
</dbReference>
<dbReference type="SUPFAM" id="SSF57196">
    <property type="entry name" value="EGF/Laminin"/>
    <property type="match status" value="3"/>
</dbReference>
<feature type="disulfide bond" evidence="12">
    <location>
        <begin position="2200"/>
        <end position="2217"/>
    </location>
</feature>
<accession>A0AAD8BAV3</accession>
<evidence type="ECO:0000256" key="4">
    <source>
        <dbReference type="ARBA" id="ARBA00022692"/>
    </source>
</evidence>
<feature type="domain" description="EGF-like" evidence="16">
    <location>
        <begin position="1062"/>
        <end position="1101"/>
    </location>
</feature>
<evidence type="ECO:0000259" key="16">
    <source>
        <dbReference type="PROSITE" id="PS50026"/>
    </source>
</evidence>
<dbReference type="PROSITE" id="PS00022">
    <property type="entry name" value="EGF_1"/>
    <property type="match status" value="2"/>
</dbReference>
<keyword evidence="9 12" id="KW-1015">Disulfide bond</keyword>
<feature type="domain" description="SEA" evidence="15">
    <location>
        <begin position="2456"/>
        <end position="2564"/>
    </location>
</feature>
<feature type="disulfide bond" evidence="12">
    <location>
        <begin position="860"/>
        <end position="870"/>
    </location>
</feature>
<dbReference type="InterPro" id="IPR000742">
    <property type="entry name" value="EGF"/>
</dbReference>
<feature type="domain" description="VWFD" evidence="18">
    <location>
        <begin position="396"/>
        <end position="600"/>
    </location>
</feature>
<keyword evidence="2 12" id="KW-0245">EGF-like domain</keyword>
<sequence>LYSYGSDIGDQTVSQEFATYISPIVSIFGAITFGEPYTPLPPSIRQANGRSQNIFAPFWSEVDSYYANSRVYYHLYEKVRDKGTYFSSPKQEQIFSRASSEVKEFFPRGSGNFNASTVIVVTWKNMKPYAWYSWLCRENQYSTTSSIYCGNQTEVNTFQAIIASNGTTSYAITMYQKGGMKWEFVPNRNIFVGYLYDNKTKDYGLTYSRKTITLATDIGTAGREGTYIDIVGTSDNPAQKCLDFYYSNQNLIDNAQFQSDAKSLLQCPCSLERLSYQWTLVEKRSNDSIYCYAISSIYMKRELPNNTLNKLCCYQYKNPTSNRWEDTQRAARESFYVSGVADSGNILTENPFQENRRQSLEKDLTAKIWCCKESDLCDLYIKVRPEHRCSLDSSFLSASSFGDPHITTFDNYVYTLNGWAEYIIIYIENKFMFQARTGRAETTNGTLTNATVFIAFAVNEGNGSSILQVEISQTKTAMIIYADKIDYTNDFYGSTTFQKTLSNFIILREDSANKTRLVASFTTGITLKIFIGTRSLEFTVQADIKLQNQTRGLMGNFDGNPNNDFILPNGTVLSTNQTNTERKIFENFGKIWEVTDKDSVFTYIIGESAATYRHPDFVPMFIEEVEQVKLTAARTKCGSSNDACIFDYLATGDDEFARNTNNTNQEAKAASVSLTNNLPVLNLTQQLNNDSQWDVTANRTNTIKVYATDADSDNVTYKLQNPSSRLNVSADGVISYIPDVESSIIIQVYAVDSKEGLSNIITIPTATCTNCSGHGECDKSRVLSASGTSKLFACKCYPAYTGDFCNENYNACSASPCAVGQNCTDLTPEQQGMNQTGHVCGPCPLGFQEQGGKCIDINECSFNGTCSQVCVNTVGSYSCSCSSGYRMNVQNKTLCDEIDECEENTDDCPQICENIPGSYSCDCFTGYYKFNGTCIQNKTNEEKCKSKNCSQLCLVENEVARCECNVGYSLAQDNISCINIDECKLTKKPCSQVCTDTIGKFNCSCYNGFELMDDKISCTACETSFYGYNCMKSCQCSGHGTCDSVRGCVCSKGWEGDNCNIDIDECSQDTDDCSVGEICVNTLGGYTCNCPEGYLRNGNCQDVNECADPSLNSCDALKEDCVNNIGSYVCNCKSGYFRNTTSQLCEDIDECKTGENNCQQVCVNVVGKYNCECIYGFVLRDNRASCSQAKDVCKDFEKLNCSQGCTVDLQQNKSFCFCSDGYQLVGKELCQDINECEVSTLNLCSYKCENRVPGYSCSCAPGTKLDNDGRTCRVCSNTTWGVNCSRSCSCSTGALRCDNIRGCICKTGYTGVYCEVDVNQCTNGEVKCSETEQCVNRPGPDYCVCKTGYRLSGSSCTDIDECSESSLNTCQQTCINSNGSYSCACWPGYTYNTNTNTCVDINECDLKLDKCSSICINTVGSYRCSCKPGYKLERDGYTCQVTSVCTNSSMCLFQCANVNGSDTCFCPKGQALSSDLRTCRDLDLCLNSSCSDFCTETDYNTSIICSCPTGKSLAADGFTCNTCTNNFWGNNCADQCSCFPTTTQSCSPLTGICQCQNGWNGTDCSVDINECTQNQSICASKNNTECLNTNGTYVCSCKLGYGKTSGSEECQACSDNFYGKDCSQQCNCNSFHSTCDKTNGTCLCNKGWTGPTCDDDVDECTNNSSCNSLKNEKCVNSQGSFECQCQIGYKRQNPAKDCTVCPPFTYGESCHGSCACDTTNAKSCDHINGTCSCTAQWKGEACSIDVDECSEMLYNCPNNSFCSNLNGGYVCTCNPGYTKNLTDNTCHACMCNMSNYISCSPSSGSCICKPGWTGSSCSDDVNECTNSSLCDSSKNEICHNMPGGYNCSCPSGYFRATSSGVCTKIIEKEMQVTFSYNVSSINISDPASHGYQDLKNKTEDYLFKQFQKTVPKLRYVIVLRLSSGSLIVDFNLAYDEDENPNSVVSAVRELATQTQVSLGGQNVTILDVKVNQTTISNLTLCEIRDAVDKCLNTEYCEEINNTAVCKAIPIKTVEKEMQVTFTFNATGINLTDTASKEYQNLKNETEIYLFQHFKNLTELVSVSVTYLRSGSLVVDFVLILKKEPDINQFIQVVKILLSQTNIDIGGQKVSVHAVKVNGTELSTNSTLCEIRDSIKKCNNSEVCIINGTTTYCSSAPSTCMCNMSNYISCSPSSGSCICKPGWTGSSCSDDVNECTNSSLCDSSKNEICHNTPGGYNCSCPSGYLRATSSGVCTKIIEKEMQVTFSYNVSSINISDPASHGYQDLKNKTEDYLFKQFQKTVPKLRYVIVLRLSSGSLIVDFNLAYDEDENPNSVVSAVRELATQTQVSLGGQNVTILDVKVNQTTISNLTLCEIRDAVDKCLNTEYCEEINNTAVCKIKLDRGVDRIKLDRGVDRIKLDRDVDRIKLDRGVDRIKVVRGLDRRKLDRGVDRIKLDRGVDRIKLDTDVHRIKLDTETVEKEMQVTFTFNATGINLTDTASKEYQNLKNETEIYLFQHFKNLTELVSVSVTHLRSGSLVVDFVLILKKEPDINQFIQVVKMLLRQTNIDIGGQNVSVHAVKVNGTELSTNSTLCEIRDSIKKCNNSEVCIINGTTTYCSSPPSTSDDTNLIIGLAVGIPLFCLLCAVVAAVVCLYARRHKKHSFGQGSNDDESYFHQPFVKSLVKRGDWGSHTSSNIQTKLSTSSSEEQDSHKHYDNYEASTWNSSKNDEDPNRFTWDFLYKSLEPNKEFQIPRPNFHLGHTSDI</sequence>
<evidence type="ECO:0000256" key="10">
    <source>
        <dbReference type="ARBA" id="ARBA00023170"/>
    </source>
</evidence>
<dbReference type="InterPro" id="IPR001846">
    <property type="entry name" value="VWF_type-D"/>
</dbReference>
<dbReference type="PROSITE" id="PS50026">
    <property type="entry name" value="EGF_3"/>
    <property type="match status" value="10"/>
</dbReference>
<evidence type="ECO:0000256" key="13">
    <source>
        <dbReference type="SAM" id="MobiDB-lite"/>
    </source>
</evidence>
<feature type="domain" description="EGF-like" evidence="16">
    <location>
        <begin position="1745"/>
        <end position="1787"/>
    </location>
</feature>
<dbReference type="InterPro" id="IPR052235">
    <property type="entry name" value="Nephronectin_domain"/>
</dbReference>
<keyword evidence="10" id="KW-0675">Receptor</keyword>
<feature type="non-terminal residue" evidence="19">
    <location>
        <position position="1"/>
    </location>
</feature>
<evidence type="ECO:0000256" key="2">
    <source>
        <dbReference type="ARBA" id="ARBA00022536"/>
    </source>
</evidence>
<dbReference type="GO" id="GO:0006897">
    <property type="term" value="P:endocytosis"/>
    <property type="evidence" value="ECO:0007669"/>
    <property type="project" value="UniProtKB-KW"/>
</dbReference>
<feature type="disulfide bond" evidence="12">
    <location>
        <begin position="1578"/>
        <end position="1595"/>
    </location>
</feature>
<evidence type="ECO:0000259" key="17">
    <source>
        <dbReference type="PROSITE" id="PS51220"/>
    </source>
</evidence>
<dbReference type="PRINTS" id="PR00011">
    <property type="entry name" value="EGFLAMININ"/>
</dbReference>
<evidence type="ECO:0000313" key="20">
    <source>
        <dbReference type="Proteomes" id="UP001233172"/>
    </source>
</evidence>
<dbReference type="PANTHER" id="PTHR24050">
    <property type="entry name" value="PA14 DOMAIN-CONTAINING PROTEIN"/>
    <property type="match status" value="1"/>
</dbReference>
<evidence type="ECO:0000256" key="14">
    <source>
        <dbReference type="SAM" id="Phobius"/>
    </source>
</evidence>
<keyword evidence="4 14" id="KW-0812">Transmembrane</keyword>
<keyword evidence="7 14" id="KW-1133">Transmembrane helix</keyword>
<feature type="domain" description="EGF-like" evidence="16">
    <location>
        <begin position="1400"/>
        <end position="1440"/>
    </location>
</feature>
<feature type="domain" description="NIDO" evidence="17">
    <location>
        <begin position="57"/>
        <end position="234"/>
    </location>
</feature>
<feature type="transmembrane region" description="Helical" evidence="14">
    <location>
        <begin position="2607"/>
        <end position="2633"/>
    </location>
</feature>
<feature type="disulfide bond" evidence="12">
    <location>
        <begin position="1666"/>
        <end position="1683"/>
    </location>
</feature>
<feature type="domain" description="EGF-like" evidence="16">
    <location>
        <begin position="856"/>
        <end position="896"/>
    </location>
</feature>
<dbReference type="Pfam" id="PF07645">
    <property type="entry name" value="EGF_CA"/>
    <property type="match status" value="15"/>
</dbReference>
<dbReference type="PANTHER" id="PTHR24050:SF27">
    <property type="entry name" value="FIBRILLIN-1"/>
    <property type="match status" value="1"/>
</dbReference>
<evidence type="ECO:0000256" key="5">
    <source>
        <dbReference type="ARBA" id="ARBA00022729"/>
    </source>
</evidence>
<dbReference type="CDD" id="cd00054">
    <property type="entry name" value="EGF_CA"/>
    <property type="match status" value="7"/>
</dbReference>
<dbReference type="GO" id="GO:0007160">
    <property type="term" value="P:cell-matrix adhesion"/>
    <property type="evidence" value="ECO:0007669"/>
    <property type="project" value="InterPro"/>
</dbReference>
<dbReference type="InterPro" id="IPR009030">
    <property type="entry name" value="Growth_fac_rcpt_cys_sf"/>
</dbReference>
<keyword evidence="3" id="KW-0254">Endocytosis</keyword>
<feature type="domain" description="EGF-like" evidence="16">
    <location>
        <begin position="2190"/>
        <end position="2229"/>
    </location>
</feature>
<name>A0AAD8BAV3_BIOPF</name>
<reference evidence="19" key="1">
    <citation type="journal article" date="2023" name="PLoS Negl. Trop. Dis.">
        <title>A genome sequence for Biomphalaria pfeifferi, the major vector snail for the human-infecting parasite Schistosoma mansoni.</title>
        <authorList>
            <person name="Bu L."/>
            <person name="Lu L."/>
            <person name="Laidemitt M.R."/>
            <person name="Zhang S.M."/>
            <person name="Mutuku M."/>
            <person name="Mkoji G."/>
            <person name="Steinauer M."/>
            <person name="Loker E.S."/>
        </authorList>
    </citation>
    <scope>NUCLEOTIDE SEQUENCE</scope>
    <source>
        <strain evidence="19">KasaAsao</strain>
    </source>
</reference>
<feature type="region of interest" description="Disordered" evidence="13">
    <location>
        <begin position="2668"/>
        <end position="2690"/>
    </location>
</feature>
<organism evidence="19 20">
    <name type="scientific">Biomphalaria pfeifferi</name>
    <name type="common">Bloodfluke planorb</name>
    <name type="synonym">Freshwater snail</name>
    <dbReference type="NCBI Taxonomy" id="112525"/>
    <lineage>
        <taxon>Eukaryota</taxon>
        <taxon>Metazoa</taxon>
        <taxon>Spiralia</taxon>
        <taxon>Lophotrochozoa</taxon>
        <taxon>Mollusca</taxon>
        <taxon>Gastropoda</taxon>
        <taxon>Heterobranchia</taxon>
        <taxon>Euthyneura</taxon>
        <taxon>Panpulmonata</taxon>
        <taxon>Hygrophila</taxon>
        <taxon>Lymnaeoidea</taxon>
        <taxon>Planorbidae</taxon>
        <taxon>Biomphalaria</taxon>
    </lineage>
</organism>
<feature type="domain" description="EGF-like" evidence="16">
    <location>
        <begin position="1820"/>
        <end position="1859"/>
    </location>
</feature>
<evidence type="ECO:0000259" key="18">
    <source>
        <dbReference type="PROSITE" id="PS51233"/>
    </source>
</evidence>
<comment type="subcellular location">
    <subcellularLocation>
        <location evidence="1">Membrane</location>
        <topology evidence="1">Single-pass type I membrane protein</topology>
    </subcellularLocation>
</comment>
<dbReference type="SMART" id="SM00181">
    <property type="entry name" value="EGF"/>
    <property type="match status" value="27"/>
</dbReference>
<evidence type="ECO:0000256" key="9">
    <source>
        <dbReference type="ARBA" id="ARBA00023157"/>
    </source>
</evidence>
<dbReference type="PROSITE" id="PS51220">
    <property type="entry name" value="NIDO"/>
    <property type="match status" value="1"/>
</dbReference>
<dbReference type="GO" id="GO:0016020">
    <property type="term" value="C:membrane"/>
    <property type="evidence" value="ECO:0007669"/>
    <property type="project" value="UniProtKB-SubCell"/>
</dbReference>
<keyword evidence="8 14" id="KW-0472">Membrane</keyword>
<evidence type="ECO:0000256" key="3">
    <source>
        <dbReference type="ARBA" id="ARBA00022583"/>
    </source>
</evidence>
<evidence type="ECO:0000256" key="7">
    <source>
        <dbReference type="ARBA" id="ARBA00022989"/>
    </source>
</evidence>